<dbReference type="SUPFAM" id="SSF56436">
    <property type="entry name" value="C-type lectin-like"/>
    <property type="match status" value="1"/>
</dbReference>
<keyword evidence="5" id="KW-1185">Reference proteome</keyword>
<dbReference type="SMART" id="SM00034">
    <property type="entry name" value="CLECT"/>
    <property type="match status" value="1"/>
</dbReference>
<dbReference type="InterPro" id="IPR050828">
    <property type="entry name" value="C-type_lectin/matrix_domain"/>
</dbReference>
<dbReference type="GO" id="GO:0030246">
    <property type="term" value="F:carbohydrate binding"/>
    <property type="evidence" value="ECO:0007669"/>
    <property type="project" value="UniProtKB-KW"/>
</dbReference>
<comment type="subcellular location">
    <subcellularLocation>
        <location evidence="1">Cell membrane</location>
        <topology evidence="1">Single-pass type II membrane protein</topology>
    </subcellularLocation>
</comment>
<gene>
    <name evidence="4" type="ORF">J0S82_000323</name>
</gene>
<evidence type="ECO:0000313" key="5">
    <source>
        <dbReference type="Proteomes" id="UP000700334"/>
    </source>
</evidence>
<evidence type="ECO:0000256" key="2">
    <source>
        <dbReference type="ARBA" id="ARBA00022734"/>
    </source>
</evidence>
<dbReference type="Gene3D" id="3.10.100.10">
    <property type="entry name" value="Mannose-Binding Protein A, subunit A"/>
    <property type="match status" value="1"/>
</dbReference>
<proteinExistence type="predicted"/>
<dbReference type="EMBL" id="JAGFMF010012267">
    <property type="protein sequence ID" value="KAG8505214.1"/>
    <property type="molecule type" value="Genomic_DNA"/>
</dbReference>
<dbReference type="InterPro" id="IPR001304">
    <property type="entry name" value="C-type_lectin-like"/>
</dbReference>
<dbReference type="CDD" id="cd03593">
    <property type="entry name" value="CLECT_NK_receptors_like"/>
    <property type="match status" value="1"/>
</dbReference>
<dbReference type="GO" id="GO:0005886">
    <property type="term" value="C:plasma membrane"/>
    <property type="evidence" value="ECO:0007669"/>
    <property type="project" value="UniProtKB-SubCell"/>
</dbReference>
<dbReference type="Proteomes" id="UP000700334">
    <property type="component" value="Unassembled WGS sequence"/>
</dbReference>
<reference evidence="4" key="1">
    <citation type="journal article" date="2021" name="Evol. Appl.">
        <title>The genome of the Pyrenean desman and the effects of bottlenecks and inbreeding on the genomic landscape of an endangered species.</title>
        <authorList>
            <person name="Escoda L."/>
            <person name="Castresana J."/>
        </authorList>
    </citation>
    <scope>NUCLEOTIDE SEQUENCE</scope>
    <source>
        <strain evidence="4">IBE-C5619</strain>
    </source>
</reference>
<accession>A0A8J5ZGH5</accession>
<evidence type="ECO:0000259" key="3">
    <source>
        <dbReference type="PROSITE" id="PS50041"/>
    </source>
</evidence>
<name>A0A8J5ZGH5_GALPY</name>
<sequence>MQRSGRQEQGPRTLEAAPAPVSLSPICVSPHGSTRAGWERELLAFTLALGCGARAPRCQACVQRHVPVLVLHLQRYLPVTDPSPGRGNAACAVPGSALPGAVVPTPVSPPHPALLIQDDVTVWTSRSGRHGLDVTVWTRAHVPAPVDQSPSHGLGSFLASALYTIGVSDSPDLREDCQNLGKSHLALQTTPEVVRKHIADGRESPQLTTAVPHGLGLLQDLTGVKMASEDCSGSVTKSRALHPERGQQTITISPDFAAPHEGSLLVPIPCAVLSVVIITSLAIALIALSGGSAPHTFIPPLGSGLHAVIRMAYCIGQYNCPVQYMPSEPSNSHVPSCWDDWIIYRRKCYFVSFEQKTWTSAQNECSQHGATLLAFTDADDNGTYFLQKYVGNTKHWIGPKNEMGQTQKQAHSNGQDNGSTCPFLNGTGVSSAGCDRQFHWICSKPSR</sequence>
<dbReference type="InterPro" id="IPR016186">
    <property type="entry name" value="C-type_lectin-like/link_sf"/>
</dbReference>
<dbReference type="OrthoDB" id="10059571at2759"/>
<dbReference type="InterPro" id="IPR016187">
    <property type="entry name" value="CTDL_fold"/>
</dbReference>
<evidence type="ECO:0000313" key="4">
    <source>
        <dbReference type="EMBL" id="KAG8505214.1"/>
    </source>
</evidence>
<dbReference type="InterPro" id="IPR033992">
    <property type="entry name" value="NKR-like_CTLD"/>
</dbReference>
<comment type="caution">
    <text evidence="4">The sequence shown here is derived from an EMBL/GenBank/DDBJ whole genome shotgun (WGS) entry which is preliminary data.</text>
</comment>
<keyword evidence="2" id="KW-0430">Lectin</keyword>
<dbReference type="PANTHER" id="PTHR45710">
    <property type="entry name" value="C-TYPE LECTIN DOMAIN-CONTAINING PROTEIN 180"/>
    <property type="match status" value="1"/>
</dbReference>
<protein>
    <submittedName>
        <fullName evidence="4">Early activation antigen CD69</fullName>
    </submittedName>
</protein>
<feature type="domain" description="C-type lectin" evidence="3">
    <location>
        <begin position="344"/>
        <end position="443"/>
    </location>
</feature>
<dbReference type="AlphaFoldDB" id="A0A8J5ZGH5"/>
<evidence type="ECO:0000256" key="1">
    <source>
        <dbReference type="ARBA" id="ARBA00004401"/>
    </source>
</evidence>
<dbReference type="PROSITE" id="PS50041">
    <property type="entry name" value="C_TYPE_LECTIN_2"/>
    <property type="match status" value="1"/>
</dbReference>
<dbReference type="Pfam" id="PF00059">
    <property type="entry name" value="Lectin_C"/>
    <property type="match status" value="1"/>
</dbReference>
<dbReference type="PANTHER" id="PTHR45710:SF31">
    <property type="entry name" value="EARLY ACTIVATION ANTIGEN CD69"/>
    <property type="match status" value="1"/>
</dbReference>
<organism evidence="4 5">
    <name type="scientific">Galemys pyrenaicus</name>
    <name type="common">Iberian desman</name>
    <name type="synonym">Pyrenean desman</name>
    <dbReference type="NCBI Taxonomy" id="202257"/>
    <lineage>
        <taxon>Eukaryota</taxon>
        <taxon>Metazoa</taxon>
        <taxon>Chordata</taxon>
        <taxon>Craniata</taxon>
        <taxon>Vertebrata</taxon>
        <taxon>Euteleostomi</taxon>
        <taxon>Mammalia</taxon>
        <taxon>Eutheria</taxon>
        <taxon>Laurasiatheria</taxon>
        <taxon>Eulipotyphla</taxon>
        <taxon>Talpidae</taxon>
        <taxon>Galemys</taxon>
    </lineage>
</organism>